<keyword evidence="1" id="KW-0472">Membrane</keyword>
<keyword evidence="1" id="KW-1133">Transmembrane helix</keyword>
<protein>
    <recommendedName>
        <fullName evidence="4">Type II secretion system protein</fullName>
    </recommendedName>
</protein>
<accession>A0ABQ5YS40</accession>
<evidence type="ECO:0008006" key="4">
    <source>
        <dbReference type="Google" id="ProtNLM"/>
    </source>
</evidence>
<sequence length="174" mass="18443">MSDQHGFILAYVLYGIALIALVSAAYAQMRNTDEQSQSIEETVNTVMAQLEVLKTKIFLCGAIYPDGDHGQFPARRAYPAPATTGNRDLATSVVCPGAPAGANGLANMSDGQPIPIPPADFKPWEYQHTEADGVVLHLLPRVAGGAAQARTRLLRQLGASASQSGDDIAIQVLK</sequence>
<evidence type="ECO:0000256" key="1">
    <source>
        <dbReference type="SAM" id="Phobius"/>
    </source>
</evidence>
<dbReference type="Proteomes" id="UP001156664">
    <property type="component" value="Unassembled WGS sequence"/>
</dbReference>
<organism evidence="2 3">
    <name type="scientific">Limnobacter litoralis</name>
    <dbReference type="NCBI Taxonomy" id="481366"/>
    <lineage>
        <taxon>Bacteria</taxon>
        <taxon>Pseudomonadati</taxon>
        <taxon>Pseudomonadota</taxon>
        <taxon>Betaproteobacteria</taxon>
        <taxon>Burkholderiales</taxon>
        <taxon>Burkholderiaceae</taxon>
        <taxon>Limnobacter</taxon>
    </lineage>
</organism>
<dbReference type="EMBL" id="BSOJ01000030">
    <property type="protein sequence ID" value="GLR27308.1"/>
    <property type="molecule type" value="Genomic_DNA"/>
</dbReference>
<keyword evidence="3" id="KW-1185">Reference proteome</keyword>
<evidence type="ECO:0000313" key="2">
    <source>
        <dbReference type="EMBL" id="GLR27308.1"/>
    </source>
</evidence>
<feature type="transmembrane region" description="Helical" evidence="1">
    <location>
        <begin position="6"/>
        <end position="27"/>
    </location>
</feature>
<keyword evidence="1" id="KW-0812">Transmembrane</keyword>
<evidence type="ECO:0000313" key="3">
    <source>
        <dbReference type="Proteomes" id="UP001156664"/>
    </source>
</evidence>
<dbReference type="RefSeq" id="WP_284282058.1">
    <property type="nucleotide sequence ID" value="NZ_BSOJ01000030.1"/>
</dbReference>
<reference evidence="3" key="1">
    <citation type="journal article" date="2019" name="Int. J. Syst. Evol. Microbiol.">
        <title>The Global Catalogue of Microorganisms (GCM) 10K type strain sequencing project: providing services to taxonomists for standard genome sequencing and annotation.</title>
        <authorList>
            <consortium name="The Broad Institute Genomics Platform"/>
            <consortium name="The Broad Institute Genome Sequencing Center for Infectious Disease"/>
            <person name="Wu L."/>
            <person name="Ma J."/>
        </authorList>
    </citation>
    <scope>NUCLEOTIDE SEQUENCE [LARGE SCALE GENOMIC DNA]</scope>
    <source>
        <strain evidence="3">NBRC 105857</strain>
    </source>
</reference>
<name>A0ABQ5YS40_9BURK</name>
<comment type="caution">
    <text evidence="2">The sequence shown here is derived from an EMBL/GenBank/DDBJ whole genome shotgun (WGS) entry which is preliminary data.</text>
</comment>
<proteinExistence type="predicted"/>
<gene>
    <name evidence="2" type="ORF">GCM10007875_23990</name>
</gene>